<evidence type="ECO:0000256" key="2">
    <source>
        <dbReference type="ARBA" id="ARBA00022694"/>
    </source>
</evidence>
<dbReference type="InterPro" id="IPR000100">
    <property type="entry name" value="RNase_P"/>
</dbReference>
<dbReference type="GO" id="GO:0030677">
    <property type="term" value="C:ribonuclease P complex"/>
    <property type="evidence" value="ECO:0007669"/>
    <property type="project" value="TreeGrafter"/>
</dbReference>
<proteinExistence type="predicted"/>
<organism evidence="7">
    <name type="scientific">marine metagenome</name>
    <dbReference type="NCBI Taxonomy" id="408172"/>
    <lineage>
        <taxon>unclassified sequences</taxon>
        <taxon>metagenomes</taxon>
        <taxon>ecological metagenomes</taxon>
    </lineage>
</organism>
<dbReference type="EMBL" id="UINC01045988">
    <property type="protein sequence ID" value="SVB53416.1"/>
    <property type="molecule type" value="Genomic_DNA"/>
</dbReference>
<evidence type="ECO:0000256" key="3">
    <source>
        <dbReference type="ARBA" id="ARBA00022722"/>
    </source>
</evidence>
<dbReference type="PANTHER" id="PTHR33992:SF1">
    <property type="entry name" value="RIBONUCLEASE P PROTEIN COMPONENT"/>
    <property type="match status" value="1"/>
</dbReference>
<accession>A0A382ERJ7</accession>
<sequence>MIGRLHYKRDFNNLRVNGKTVKRGFLSVVFSPSDNFSDGIRVAFAVGRSVGGAVVRNRIKRRLREAFLKMITKNKLVPNGDYLIRVFPGVNSKSFTCLAESLEKIIEDLRKDND</sequence>
<keyword evidence="2" id="KW-0819">tRNA processing</keyword>
<keyword evidence="5" id="KW-0378">Hydrolase</keyword>
<dbReference type="GO" id="GO:0042781">
    <property type="term" value="F:3'-tRNA processing endoribonuclease activity"/>
    <property type="evidence" value="ECO:0007669"/>
    <property type="project" value="TreeGrafter"/>
</dbReference>
<keyword evidence="3" id="KW-0540">Nuclease</keyword>
<dbReference type="Pfam" id="PF00825">
    <property type="entry name" value="Ribonuclease_P"/>
    <property type="match status" value="1"/>
</dbReference>
<name>A0A382ERJ7_9ZZZZ</name>
<keyword evidence="4" id="KW-0255">Endonuclease</keyword>
<comment type="function">
    <text evidence="1">RNaseP catalyzes the removal of the 5'-leader sequence from pre-tRNA to produce the mature 5'-terminus. It can also cleave other RNA substrates such as 4.5S RNA. The protein component plays an auxiliary but essential role in vivo by binding to the 5'-leader sequence and broadening the substrate specificity of the ribozyme.</text>
</comment>
<dbReference type="InterPro" id="IPR014721">
    <property type="entry name" value="Ribsml_uS5_D2-typ_fold_subgr"/>
</dbReference>
<evidence type="ECO:0000256" key="4">
    <source>
        <dbReference type="ARBA" id="ARBA00022759"/>
    </source>
</evidence>
<dbReference type="SUPFAM" id="SSF54211">
    <property type="entry name" value="Ribosomal protein S5 domain 2-like"/>
    <property type="match status" value="1"/>
</dbReference>
<dbReference type="GO" id="GO:0004526">
    <property type="term" value="F:ribonuclease P activity"/>
    <property type="evidence" value="ECO:0007669"/>
    <property type="project" value="InterPro"/>
</dbReference>
<dbReference type="InterPro" id="IPR020568">
    <property type="entry name" value="Ribosomal_Su5_D2-typ_SF"/>
</dbReference>
<keyword evidence="6" id="KW-0694">RNA-binding</keyword>
<dbReference type="Gene3D" id="3.30.230.10">
    <property type="match status" value="1"/>
</dbReference>
<gene>
    <name evidence="7" type="ORF">METZ01_LOCUS206270</name>
</gene>
<evidence type="ECO:0000256" key="1">
    <source>
        <dbReference type="ARBA" id="ARBA00002663"/>
    </source>
</evidence>
<dbReference type="PROSITE" id="PS00648">
    <property type="entry name" value="RIBONUCLEASE_P"/>
    <property type="match status" value="1"/>
</dbReference>
<evidence type="ECO:0000256" key="6">
    <source>
        <dbReference type="ARBA" id="ARBA00022884"/>
    </source>
</evidence>
<dbReference type="GO" id="GO:0000049">
    <property type="term" value="F:tRNA binding"/>
    <property type="evidence" value="ECO:0007669"/>
    <property type="project" value="InterPro"/>
</dbReference>
<dbReference type="AlphaFoldDB" id="A0A382ERJ7"/>
<reference evidence="7" key="1">
    <citation type="submission" date="2018-05" db="EMBL/GenBank/DDBJ databases">
        <authorList>
            <person name="Lanie J.A."/>
            <person name="Ng W.-L."/>
            <person name="Kazmierczak K.M."/>
            <person name="Andrzejewski T.M."/>
            <person name="Davidsen T.M."/>
            <person name="Wayne K.J."/>
            <person name="Tettelin H."/>
            <person name="Glass J.I."/>
            <person name="Rusch D."/>
            <person name="Podicherti R."/>
            <person name="Tsui H.-C.T."/>
            <person name="Winkler M.E."/>
        </authorList>
    </citation>
    <scope>NUCLEOTIDE SEQUENCE</scope>
</reference>
<protein>
    <submittedName>
        <fullName evidence="7">Uncharacterized protein</fullName>
    </submittedName>
</protein>
<dbReference type="NCBIfam" id="TIGR00188">
    <property type="entry name" value="rnpA"/>
    <property type="match status" value="1"/>
</dbReference>
<dbReference type="InterPro" id="IPR020539">
    <property type="entry name" value="RNase_P_CS"/>
</dbReference>
<evidence type="ECO:0000313" key="7">
    <source>
        <dbReference type="EMBL" id="SVB53416.1"/>
    </source>
</evidence>
<evidence type="ECO:0000256" key="5">
    <source>
        <dbReference type="ARBA" id="ARBA00022801"/>
    </source>
</evidence>
<dbReference type="PANTHER" id="PTHR33992">
    <property type="entry name" value="RIBONUCLEASE P PROTEIN COMPONENT"/>
    <property type="match status" value="1"/>
</dbReference>